<evidence type="ECO:0000313" key="15">
    <source>
        <dbReference type="Proteomes" id="UP000306102"/>
    </source>
</evidence>
<keyword evidence="6 12" id="KW-0378">Hydrolase</keyword>
<dbReference type="GO" id="GO:0004722">
    <property type="term" value="F:protein serine/threonine phosphatase activity"/>
    <property type="evidence" value="ECO:0007669"/>
    <property type="project" value="UniProtKB-EC"/>
</dbReference>
<dbReference type="FunFam" id="3.60.40.10:FF:000004">
    <property type="entry name" value="Probable protein phosphatase 2C 22"/>
    <property type="match status" value="1"/>
</dbReference>
<comment type="caution">
    <text evidence="14">The sequence shown here is derived from an EMBL/GenBank/DDBJ whole genome shotgun (WGS) entry which is preliminary data.</text>
</comment>
<keyword evidence="9" id="KW-0464">Manganese</keyword>
<dbReference type="PROSITE" id="PS01032">
    <property type="entry name" value="PPM_1"/>
    <property type="match status" value="1"/>
</dbReference>
<proteinExistence type="inferred from homology"/>
<evidence type="ECO:0000256" key="12">
    <source>
        <dbReference type="RuleBase" id="RU003465"/>
    </source>
</evidence>
<reference evidence="14 15" key="1">
    <citation type="journal article" date="2018" name="Proc. Natl. Acad. Sci. U.S.A.">
        <title>Draft genome sequence of Camellia sinensis var. sinensis provides insights into the evolution of the tea genome and tea quality.</title>
        <authorList>
            <person name="Wei C."/>
            <person name="Yang H."/>
            <person name="Wang S."/>
            <person name="Zhao J."/>
            <person name="Liu C."/>
            <person name="Gao L."/>
            <person name="Xia E."/>
            <person name="Lu Y."/>
            <person name="Tai Y."/>
            <person name="She G."/>
            <person name="Sun J."/>
            <person name="Cao H."/>
            <person name="Tong W."/>
            <person name="Gao Q."/>
            <person name="Li Y."/>
            <person name="Deng W."/>
            <person name="Jiang X."/>
            <person name="Wang W."/>
            <person name="Chen Q."/>
            <person name="Zhang S."/>
            <person name="Li H."/>
            <person name="Wu J."/>
            <person name="Wang P."/>
            <person name="Li P."/>
            <person name="Shi C."/>
            <person name="Zheng F."/>
            <person name="Jian J."/>
            <person name="Huang B."/>
            <person name="Shan D."/>
            <person name="Shi M."/>
            <person name="Fang C."/>
            <person name="Yue Y."/>
            <person name="Li F."/>
            <person name="Li D."/>
            <person name="Wei S."/>
            <person name="Han B."/>
            <person name="Jiang C."/>
            <person name="Yin Y."/>
            <person name="Xia T."/>
            <person name="Zhang Z."/>
            <person name="Bennetzen J.L."/>
            <person name="Zhao S."/>
            <person name="Wan X."/>
        </authorList>
    </citation>
    <scope>NUCLEOTIDE SEQUENCE [LARGE SCALE GENOMIC DNA]</scope>
    <source>
        <strain evidence="15">cv. Shuchazao</strain>
        <tissue evidence="14">Leaf</tissue>
    </source>
</reference>
<dbReference type="InterPro" id="IPR036457">
    <property type="entry name" value="PPM-type-like_dom_sf"/>
</dbReference>
<protein>
    <recommendedName>
        <fullName evidence="4">protein-serine/threonine phosphatase</fullName>
        <ecNumber evidence="4">3.1.3.16</ecNumber>
    </recommendedName>
</protein>
<dbReference type="GO" id="GO:0005737">
    <property type="term" value="C:cytoplasm"/>
    <property type="evidence" value="ECO:0007669"/>
    <property type="project" value="UniProtKB-ARBA"/>
</dbReference>
<evidence type="ECO:0000259" key="13">
    <source>
        <dbReference type="PROSITE" id="PS51746"/>
    </source>
</evidence>
<dbReference type="SUPFAM" id="SSF81606">
    <property type="entry name" value="PP2C-like"/>
    <property type="match status" value="1"/>
</dbReference>
<keyword evidence="15" id="KW-1185">Reference proteome</keyword>
<dbReference type="GO" id="GO:0046872">
    <property type="term" value="F:metal ion binding"/>
    <property type="evidence" value="ECO:0007669"/>
    <property type="project" value="UniProtKB-KW"/>
</dbReference>
<dbReference type="PANTHER" id="PTHR13832:SF620">
    <property type="entry name" value="PROTEIN PHOSPHATASE 2C 13-RELATED"/>
    <property type="match status" value="1"/>
</dbReference>
<dbReference type="Pfam" id="PF00481">
    <property type="entry name" value="PP2C"/>
    <property type="match status" value="1"/>
</dbReference>
<dbReference type="PANTHER" id="PTHR13832">
    <property type="entry name" value="PROTEIN PHOSPHATASE 2C"/>
    <property type="match status" value="1"/>
</dbReference>
<dbReference type="GO" id="GO:0005634">
    <property type="term" value="C:nucleus"/>
    <property type="evidence" value="ECO:0007669"/>
    <property type="project" value="UniProtKB-ARBA"/>
</dbReference>
<comment type="catalytic activity">
    <reaction evidence="11">
        <text>O-phospho-L-threonyl-[protein] + H2O = L-threonyl-[protein] + phosphate</text>
        <dbReference type="Rhea" id="RHEA:47004"/>
        <dbReference type="Rhea" id="RHEA-COMP:11060"/>
        <dbReference type="Rhea" id="RHEA-COMP:11605"/>
        <dbReference type="ChEBI" id="CHEBI:15377"/>
        <dbReference type="ChEBI" id="CHEBI:30013"/>
        <dbReference type="ChEBI" id="CHEBI:43474"/>
        <dbReference type="ChEBI" id="CHEBI:61977"/>
        <dbReference type="EC" id="3.1.3.16"/>
    </reaction>
</comment>
<evidence type="ECO:0000256" key="6">
    <source>
        <dbReference type="ARBA" id="ARBA00022801"/>
    </source>
</evidence>
<gene>
    <name evidence="14" type="ORF">TEA_007128</name>
</gene>
<comment type="cofactor">
    <cofactor evidence="2">
        <name>Mg(2+)</name>
        <dbReference type="ChEBI" id="CHEBI:18420"/>
    </cofactor>
</comment>
<keyword evidence="5" id="KW-0479">Metal-binding</keyword>
<dbReference type="Gene3D" id="3.60.40.10">
    <property type="entry name" value="PPM-type phosphatase domain"/>
    <property type="match status" value="1"/>
</dbReference>
<dbReference type="EC" id="3.1.3.16" evidence="4"/>
<evidence type="ECO:0000256" key="1">
    <source>
        <dbReference type="ARBA" id="ARBA00001936"/>
    </source>
</evidence>
<name>A0A4S4DM73_CAMSN</name>
<organism evidence="14 15">
    <name type="scientific">Camellia sinensis var. sinensis</name>
    <name type="common">China tea</name>
    <dbReference type="NCBI Taxonomy" id="542762"/>
    <lineage>
        <taxon>Eukaryota</taxon>
        <taxon>Viridiplantae</taxon>
        <taxon>Streptophyta</taxon>
        <taxon>Embryophyta</taxon>
        <taxon>Tracheophyta</taxon>
        <taxon>Spermatophyta</taxon>
        <taxon>Magnoliopsida</taxon>
        <taxon>eudicotyledons</taxon>
        <taxon>Gunneridae</taxon>
        <taxon>Pentapetalae</taxon>
        <taxon>asterids</taxon>
        <taxon>Ericales</taxon>
        <taxon>Theaceae</taxon>
        <taxon>Camellia</taxon>
    </lineage>
</organism>
<dbReference type="InterPro" id="IPR015655">
    <property type="entry name" value="PP2C"/>
</dbReference>
<evidence type="ECO:0000256" key="5">
    <source>
        <dbReference type="ARBA" id="ARBA00022723"/>
    </source>
</evidence>
<dbReference type="EMBL" id="SDRB02010832">
    <property type="protein sequence ID" value="THG03995.1"/>
    <property type="molecule type" value="Genomic_DNA"/>
</dbReference>
<evidence type="ECO:0000256" key="11">
    <source>
        <dbReference type="ARBA" id="ARBA00048336"/>
    </source>
</evidence>
<dbReference type="InterPro" id="IPR001932">
    <property type="entry name" value="PPM-type_phosphatase-like_dom"/>
</dbReference>
<sequence length="410" mass="45199">MVADTGVLLRQQSVSVLDLDVQNFLDVSSATPPLKPSSESVSVEISCFESVGLDSLNFTLNSLLDLSLLLELMELSLWFMVVSCKNGIQTTVIESSSASKFVPSIRSGSHTDIGYRKINEDEHICIDDLSAHLGYLFGCRLSSAFYAVFDGHGGSNAAAVFVKENAMKLFFEDANLPQTSEIDDLFLEQLESCHRKAFLLADQALAGECSSVPVYCGTTAITALILGRHLMVANAGDCRAVLCRKGVAVQMSHDHRPSYPPERKRVEELGGYIKYDCLNGDLAVTRALGDWYMKRPLGSASPLTAEPEVQQRMLTEDDEFLIVACDGIWDVMSNDEAVNLVRLALECHDDPKRCAKKLVNEALRRSKDDNLTAIVVCFTPPICQPQRPRLRCCSLSEEGMNRLRTFLEGN</sequence>
<keyword evidence="7" id="KW-0460">Magnesium</keyword>
<evidence type="ECO:0000313" key="14">
    <source>
        <dbReference type="EMBL" id="THG03995.1"/>
    </source>
</evidence>
<evidence type="ECO:0000256" key="2">
    <source>
        <dbReference type="ARBA" id="ARBA00001946"/>
    </source>
</evidence>
<evidence type="ECO:0000256" key="4">
    <source>
        <dbReference type="ARBA" id="ARBA00013081"/>
    </source>
</evidence>
<keyword evidence="8 12" id="KW-0904">Protein phosphatase</keyword>
<dbReference type="PROSITE" id="PS51746">
    <property type="entry name" value="PPM_2"/>
    <property type="match status" value="1"/>
</dbReference>
<dbReference type="SMART" id="SM00331">
    <property type="entry name" value="PP2C_SIG"/>
    <property type="match status" value="1"/>
</dbReference>
<evidence type="ECO:0000256" key="9">
    <source>
        <dbReference type="ARBA" id="ARBA00023211"/>
    </source>
</evidence>
<comment type="similarity">
    <text evidence="3 12">Belongs to the PP2C family.</text>
</comment>
<dbReference type="AlphaFoldDB" id="A0A4S4DM73"/>
<dbReference type="SMART" id="SM00332">
    <property type="entry name" value="PP2Cc"/>
    <property type="match status" value="1"/>
</dbReference>
<evidence type="ECO:0000256" key="10">
    <source>
        <dbReference type="ARBA" id="ARBA00047761"/>
    </source>
</evidence>
<feature type="domain" description="PPM-type phosphatase" evidence="13">
    <location>
        <begin position="106"/>
        <end position="378"/>
    </location>
</feature>
<evidence type="ECO:0000256" key="3">
    <source>
        <dbReference type="ARBA" id="ARBA00006702"/>
    </source>
</evidence>
<dbReference type="Proteomes" id="UP000306102">
    <property type="component" value="Unassembled WGS sequence"/>
</dbReference>
<accession>A0A4S4DM73</accession>
<evidence type="ECO:0000256" key="7">
    <source>
        <dbReference type="ARBA" id="ARBA00022842"/>
    </source>
</evidence>
<dbReference type="CDD" id="cd00143">
    <property type="entry name" value="PP2Cc"/>
    <property type="match status" value="1"/>
</dbReference>
<comment type="cofactor">
    <cofactor evidence="1">
        <name>Mn(2+)</name>
        <dbReference type="ChEBI" id="CHEBI:29035"/>
    </cofactor>
</comment>
<evidence type="ECO:0000256" key="8">
    <source>
        <dbReference type="ARBA" id="ARBA00022912"/>
    </source>
</evidence>
<comment type="catalytic activity">
    <reaction evidence="10">
        <text>O-phospho-L-seryl-[protein] + H2O = L-seryl-[protein] + phosphate</text>
        <dbReference type="Rhea" id="RHEA:20629"/>
        <dbReference type="Rhea" id="RHEA-COMP:9863"/>
        <dbReference type="Rhea" id="RHEA-COMP:11604"/>
        <dbReference type="ChEBI" id="CHEBI:15377"/>
        <dbReference type="ChEBI" id="CHEBI:29999"/>
        <dbReference type="ChEBI" id="CHEBI:43474"/>
        <dbReference type="ChEBI" id="CHEBI:83421"/>
        <dbReference type="EC" id="3.1.3.16"/>
    </reaction>
</comment>
<dbReference type="InterPro" id="IPR000222">
    <property type="entry name" value="PP2C_BS"/>
</dbReference>